<gene>
    <name evidence="1" type="ORF">B0H16DRAFT_1780568</name>
</gene>
<evidence type="ECO:0000313" key="1">
    <source>
        <dbReference type="EMBL" id="KAJ7726409.1"/>
    </source>
</evidence>
<reference evidence="1" key="1">
    <citation type="submission" date="2023-03" db="EMBL/GenBank/DDBJ databases">
        <title>Massive genome expansion in bonnet fungi (Mycena s.s.) driven by repeated elements and novel gene families across ecological guilds.</title>
        <authorList>
            <consortium name="Lawrence Berkeley National Laboratory"/>
            <person name="Harder C.B."/>
            <person name="Miyauchi S."/>
            <person name="Viragh M."/>
            <person name="Kuo A."/>
            <person name="Thoen E."/>
            <person name="Andreopoulos B."/>
            <person name="Lu D."/>
            <person name="Skrede I."/>
            <person name="Drula E."/>
            <person name="Henrissat B."/>
            <person name="Morin E."/>
            <person name="Kohler A."/>
            <person name="Barry K."/>
            <person name="LaButti K."/>
            <person name="Morin E."/>
            <person name="Salamov A."/>
            <person name="Lipzen A."/>
            <person name="Mereny Z."/>
            <person name="Hegedus B."/>
            <person name="Baldrian P."/>
            <person name="Stursova M."/>
            <person name="Weitz H."/>
            <person name="Taylor A."/>
            <person name="Grigoriev I.V."/>
            <person name="Nagy L.G."/>
            <person name="Martin F."/>
            <person name="Kauserud H."/>
        </authorList>
    </citation>
    <scope>NUCLEOTIDE SEQUENCE</scope>
    <source>
        <strain evidence="1">CBHHK182m</strain>
    </source>
</reference>
<dbReference type="Gene3D" id="1.20.1280.50">
    <property type="match status" value="1"/>
</dbReference>
<dbReference type="Proteomes" id="UP001215598">
    <property type="component" value="Unassembled WGS sequence"/>
</dbReference>
<comment type="caution">
    <text evidence="1">The sequence shown here is derived from an EMBL/GenBank/DDBJ whole genome shotgun (WGS) entry which is preliminary data.</text>
</comment>
<protein>
    <recommendedName>
        <fullName evidence="3">F-box domain-containing protein</fullName>
    </recommendedName>
</protein>
<sequence>VLKDNIACLQSVLTDLLSQQKLSKARVRKHTHLLAPIRRLPTELLRAIFLFTVPPRHELLPATYNGFGTRVSPWILTRVCSRWRNIALSFPALWQTIVLPQTYFEDDSTDDSDADGTTQIYEYPYPLPMLQTQLVRSGKAPLHIIIQEDSQTIGEILPALVRSSEILVDLVTSCSRWETLEFPNEWWQFFSLFSGKVPLLRKLQIIFTDGPPFTGPEFNAPSLRDVSLRPYGVTPPLPWAQITRLELEGSWDEILTVLPPMANLLECYLYVEDSSPPSADKCAIVPALRKLYLRGTAHTTIPDNLCLPCLEDLFFTRGPLPASLPLQHSGCQLKRLRFPGLASIEALLKLFRQFPTITNLATNMKLGSDDSDSMKNLQDLFSGLLADATLLPDLQRVAIHVAGIGGPLTCIAELANLIEARRISVSLGGRRGILNKSHFAAFEKEVGIEVEADEDAVSALHSAQTTVSILVVA</sequence>
<organism evidence="1 2">
    <name type="scientific">Mycena metata</name>
    <dbReference type="NCBI Taxonomy" id="1033252"/>
    <lineage>
        <taxon>Eukaryota</taxon>
        <taxon>Fungi</taxon>
        <taxon>Dikarya</taxon>
        <taxon>Basidiomycota</taxon>
        <taxon>Agaricomycotina</taxon>
        <taxon>Agaricomycetes</taxon>
        <taxon>Agaricomycetidae</taxon>
        <taxon>Agaricales</taxon>
        <taxon>Marasmiineae</taxon>
        <taxon>Mycenaceae</taxon>
        <taxon>Mycena</taxon>
    </lineage>
</organism>
<dbReference type="AlphaFoldDB" id="A0AAD7HR90"/>
<dbReference type="EMBL" id="JARKIB010000187">
    <property type="protein sequence ID" value="KAJ7726409.1"/>
    <property type="molecule type" value="Genomic_DNA"/>
</dbReference>
<name>A0AAD7HR90_9AGAR</name>
<accession>A0AAD7HR90</accession>
<keyword evidence="2" id="KW-1185">Reference proteome</keyword>
<proteinExistence type="predicted"/>
<feature type="non-terminal residue" evidence="1">
    <location>
        <position position="473"/>
    </location>
</feature>
<evidence type="ECO:0008006" key="3">
    <source>
        <dbReference type="Google" id="ProtNLM"/>
    </source>
</evidence>
<evidence type="ECO:0000313" key="2">
    <source>
        <dbReference type="Proteomes" id="UP001215598"/>
    </source>
</evidence>